<dbReference type="GO" id="GO:0008270">
    <property type="term" value="F:zinc ion binding"/>
    <property type="evidence" value="ECO:0007669"/>
    <property type="project" value="UniProtKB-KW"/>
</dbReference>
<dbReference type="InterPro" id="IPR011011">
    <property type="entry name" value="Znf_FYVE_PHD"/>
</dbReference>
<evidence type="ECO:0000256" key="4">
    <source>
        <dbReference type="PROSITE-ProRule" id="PRU00146"/>
    </source>
</evidence>
<protein>
    <recommendedName>
        <fullName evidence="6">PHD-type domain-containing protein</fullName>
    </recommendedName>
</protein>
<name>A0A8B6DW42_MYTGA</name>
<evidence type="ECO:0000259" key="6">
    <source>
        <dbReference type="PROSITE" id="PS50016"/>
    </source>
</evidence>
<gene>
    <name evidence="7" type="ORF">MGAL_10B065660</name>
</gene>
<dbReference type="PROSITE" id="PS01359">
    <property type="entry name" value="ZF_PHD_1"/>
    <property type="match status" value="1"/>
</dbReference>
<dbReference type="Proteomes" id="UP000596742">
    <property type="component" value="Unassembled WGS sequence"/>
</dbReference>
<dbReference type="CDD" id="cd15489">
    <property type="entry name" value="PHD_SF"/>
    <property type="match status" value="1"/>
</dbReference>
<dbReference type="InterPro" id="IPR019787">
    <property type="entry name" value="Znf_PHD-finger"/>
</dbReference>
<evidence type="ECO:0000313" key="7">
    <source>
        <dbReference type="EMBL" id="VDI24966.1"/>
    </source>
</evidence>
<dbReference type="InterPro" id="IPR001965">
    <property type="entry name" value="Znf_PHD"/>
</dbReference>
<dbReference type="AlphaFoldDB" id="A0A8B6DW42"/>
<dbReference type="InterPro" id="IPR019786">
    <property type="entry name" value="Zinc_finger_PHD-type_CS"/>
</dbReference>
<feature type="compositionally biased region" description="Basic residues" evidence="5">
    <location>
        <begin position="557"/>
        <end position="575"/>
    </location>
</feature>
<feature type="domain" description="PHD-type" evidence="6">
    <location>
        <begin position="217"/>
        <end position="274"/>
    </location>
</feature>
<evidence type="ECO:0000256" key="5">
    <source>
        <dbReference type="SAM" id="MobiDB-lite"/>
    </source>
</evidence>
<evidence type="ECO:0000256" key="1">
    <source>
        <dbReference type="ARBA" id="ARBA00022723"/>
    </source>
</evidence>
<keyword evidence="2 4" id="KW-0863">Zinc-finger</keyword>
<dbReference type="PROSITE" id="PS50016">
    <property type="entry name" value="ZF_PHD_2"/>
    <property type="match status" value="1"/>
</dbReference>
<evidence type="ECO:0000313" key="8">
    <source>
        <dbReference type="Proteomes" id="UP000596742"/>
    </source>
</evidence>
<comment type="caution">
    <text evidence="7">The sequence shown here is derived from an EMBL/GenBank/DDBJ whole genome shotgun (WGS) entry which is preliminary data.</text>
</comment>
<dbReference type="Gene3D" id="3.30.40.10">
    <property type="entry name" value="Zinc/RING finger domain, C3HC4 (zinc finger)"/>
    <property type="match status" value="1"/>
</dbReference>
<keyword evidence="3" id="KW-0862">Zinc</keyword>
<evidence type="ECO:0000256" key="2">
    <source>
        <dbReference type="ARBA" id="ARBA00022771"/>
    </source>
</evidence>
<keyword evidence="1" id="KW-0479">Metal-binding</keyword>
<dbReference type="SMART" id="SM00249">
    <property type="entry name" value="PHD"/>
    <property type="match status" value="1"/>
</dbReference>
<sequence length="713" mass="81100">MDVVRRSSRVQAKHLPFTPGKGVVKSRKHKNTKSTIRDQTVQYTLDRQKAVKKKLDAANRSFSVTPEISPGNLVLVFSAAAYETFKNVTFGVLNNLQYSLDITSTKDQSGAVIYDSVAVKAKSVKLYVLNFYHSSSKVLLNGKQNYMIDFIQTTLQEIMGVLDQSEDFTSINNTIKHYCKHYLETLDSSNDHASNKCNNSSDIKSVQHIDNESVTPANICPVCNVPCEFSSKAIGCDTCDKWLHYSCEHLSPKDIRYYESDHSAQYVCRSCMSLQASVANDSEGSNVPNHLVANLENPILNISDKPSACENLERSKFKVMEQTIPKMPISNTADANQSLINVVKQRVEIQPKKPSVSKQRSIVSTNLGDIHDIRVVPNELNIPHVPDAHSEIGKSTNNPGDTGKRYFYEQEIAHLKDCLCKKEKLLRAKDSTIYKLQTDISSLQKELTTSRSYIITLESDKLDLEHSLRIHKQKLANELSQNEDYPSVKNSQKHNVQSHCHHSAEQDSIKVWVLEQRIKTLEFDIIKQDNKMANVQDKVNEMHIHHIYNKHNPEKQRGRRKRNGNNNNNRHRTHKQANNMPSDITENVENSSLHNFCNDNYNDFCTPARRDESVVIINDPLENEMDNYLMQTPEKATSGSIDSTFLDMRNRPRGRKKSVQNITLSPKVPICANTQPNREMINQQRKVCQSYPSTPCMHPSDWEEISLGQVRTC</sequence>
<reference evidence="7" key="1">
    <citation type="submission" date="2018-11" db="EMBL/GenBank/DDBJ databases">
        <authorList>
            <person name="Alioto T."/>
            <person name="Alioto T."/>
        </authorList>
    </citation>
    <scope>NUCLEOTIDE SEQUENCE</scope>
</reference>
<accession>A0A8B6DW42</accession>
<feature type="region of interest" description="Disordered" evidence="5">
    <location>
        <begin position="548"/>
        <end position="582"/>
    </location>
</feature>
<evidence type="ECO:0000256" key="3">
    <source>
        <dbReference type="ARBA" id="ARBA00022833"/>
    </source>
</evidence>
<organism evidence="7 8">
    <name type="scientific">Mytilus galloprovincialis</name>
    <name type="common">Mediterranean mussel</name>
    <dbReference type="NCBI Taxonomy" id="29158"/>
    <lineage>
        <taxon>Eukaryota</taxon>
        <taxon>Metazoa</taxon>
        <taxon>Spiralia</taxon>
        <taxon>Lophotrochozoa</taxon>
        <taxon>Mollusca</taxon>
        <taxon>Bivalvia</taxon>
        <taxon>Autobranchia</taxon>
        <taxon>Pteriomorphia</taxon>
        <taxon>Mytilida</taxon>
        <taxon>Mytiloidea</taxon>
        <taxon>Mytilidae</taxon>
        <taxon>Mytilinae</taxon>
        <taxon>Mytilus</taxon>
    </lineage>
</organism>
<proteinExistence type="predicted"/>
<keyword evidence="8" id="KW-1185">Reference proteome</keyword>
<dbReference type="OrthoDB" id="6164220at2759"/>
<dbReference type="EMBL" id="UYJE01004095">
    <property type="protein sequence ID" value="VDI24966.1"/>
    <property type="molecule type" value="Genomic_DNA"/>
</dbReference>
<dbReference type="SUPFAM" id="SSF57903">
    <property type="entry name" value="FYVE/PHD zinc finger"/>
    <property type="match status" value="1"/>
</dbReference>
<dbReference type="InterPro" id="IPR013083">
    <property type="entry name" value="Znf_RING/FYVE/PHD"/>
</dbReference>